<dbReference type="EMBL" id="JABEZV010000011">
    <property type="protein sequence ID" value="MBA0725231.1"/>
    <property type="molecule type" value="Genomic_DNA"/>
</dbReference>
<evidence type="ECO:0000313" key="2">
    <source>
        <dbReference type="Proteomes" id="UP000593574"/>
    </source>
</evidence>
<dbReference type="AlphaFoldDB" id="A0A7J9AMB3"/>
<protein>
    <submittedName>
        <fullName evidence="1">Uncharacterized protein</fullName>
    </submittedName>
</protein>
<feature type="non-terminal residue" evidence="1">
    <location>
        <position position="1"/>
    </location>
</feature>
<name>A0A7J9AMB3_9ROSI</name>
<keyword evidence="2" id="KW-1185">Reference proteome</keyword>
<organism evidence="1 2">
    <name type="scientific">Gossypium laxum</name>
    <dbReference type="NCBI Taxonomy" id="34288"/>
    <lineage>
        <taxon>Eukaryota</taxon>
        <taxon>Viridiplantae</taxon>
        <taxon>Streptophyta</taxon>
        <taxon>Embryophyta</taxon>
        <taxon>Tracheophyta</taxon>
        <taxon>Spermatophyta</taxon>
        <taxon>Magnoliopsida</taxon>
        <taxon>eudicotyledons</taxon>
        <taxon>Gunneridae</taxon>
        <taxon>Pentapetalae</taxon>
        <taxon>rosids</taxon>
        <taxon>malvids</taxon>
        <taxon>Malvales</taxon>
        <taxon>Malvaceae</taxon>
        <taxon>Malvoideae</taxon>
        <taxon>Gossypium</taxon>
    </lineage>
</organism>
<sequence>FLLNIHTKTEKTKKEKNILILFFGQASIRFLIPKKFSLHPFTRGIRSEVLSFLFIFLKVLFFFS</sequence>
<dbReference type="Proteomes" id="UP000593574">
    <property type="component" value="Unassembled WGS sequence"/>
</dbReference>
<evidence type="ECO:0000313" key="1">
    <source>
        <dbReference type="EMBL" id="MBA0725231.1"/>
    </source>
</evidence>
<gene>
    <name evidence="1" type="ORF">Golax_021833</name>
</gene>
<comment type="caution">
    <text evidence="1">The sequence shown here is derived from an EMBL/GenBank/DDBJ whole genome shotgun (WGS) entry which is preliminary data.</text>
</comment>
<proteinExistence type="predicted"/>
<accession>A0A7J9AMB3</accession>
<reference evidence="1 2" key="1">
    <citation type="journal article" date="2019" name="Genome Biol. Evol.">
        <title>Insights into the evolution of the New World diploid cottons (Gossypium, subgenus Houzingenia) based on genome sequencing.</title>
        <authorList>
            <person name="Grover C.E."/>
            <person name="Arick M.A. 2nd"/>
            <person name="Thrash A."/>
            <person name="Conover J.L."/>
            <person name="Sanders W.S."/>
            <person name="Peterson D.G."/>
            <person name="Frelichowski J.E."/>
            <person name="Scheffler J.A."/>
            <person name="Scheffler B.E."/>
            <person name="Wendel J.F."/>
        </authorList>
    </citation>
    <scope>NUCLEOTIDE SEQUENCE [LARGE SCALE GENOMIC DNA]</scope>
    <source>
        <strain evidence="1">4</strain>
        <tissue evidence="1">Leaf</tissue>
    </source>
</reference>